<accession>A0A968GGS5</accession>
<comment type="caution">
    <text evidence="1">The sequence shown here is derived from an EMBL/GenBank/DDBJ whole genome shotgun (WGS) entry which is preliminary data.</text>
</comment>
<keyword evidence="2" id="KW-1185">Reference proteome</keyword>
<gene>
    <name evidence="1" type="ORF">HCT48_08305</name>
</gene>
<dbReference type="EMBL" id="JAATLM010000003">
    <property type="protein sequence ID" value="NIZ70209.1"/>
    <property type="molecule type" value="Genomic_DNA"/>
</dbReference>
<protein>
    <submittedName>
        <fullName evidence="1">Abi family protein</fullName>
    </submittedName>
</protein>
<evidence type="ECO:0000313" key="1">
    <source>
        <dbReference type="EMBL" id="NIZ70209.1"/>
    </source>
</evidence>
<dbReference type="RefSeq" id="WP_167696531.1">
    <property type="nucleotide sequence ID" value="NZ_CP118183.1"/>
</dbReference>
<dbReference type="AlphaFoldDB" id="A0A968GGS5"/>
<dbReference type="InterPro" id="IPR011664">
    <property type="entry name" value="Abi_system_AbiD/AbiF-like"/>
</dbReference>
<proteinExistence type="predicted"/>
<organism evidence="1 2">
    <name type="scientific">Entomospira culicis</name>
    <dbReference type="NCBI Taxonomy" id="2719989"/>
    <lineage>
        <taxon>Bacteria</taxon>
        <taxon>Pseudomonadati</taxon>
        <taxon>Spirochaetota</taxon>
        <taxon>Spirochaetia</taxon>
        <taxon>Spirochaetales</taxon>
        <taxon>Spirochaetaceae</taxon>
        <taxon>Entomospira</taxon>
    </lineage>
</organism>
<sequence length="304" mass="35826">MDKPKLMLKEQVDLLKHRGLTIETADEILLQEINYYLLINGYKDPFVEEQSEQYHQPTALKELYALYQFDSYLRSSTLHLLLSLEIYFKTMISDELAIYLLKKYPKEKSFEHNFYLDSALYQPIKNSSLTTESILNQLNKIIDHNEFQTPQIDHYVKKHGYVPLWVLMGEMSLGLVSKFYLILPLAVQQAIYKRCYPNIGLHPQKIKKLADSMHQFSLLRNHCAHGRRIYAEQFRRSNLIDILNKIFNLIENSITLKQEIAVYKKICTLGIEQLHENVSIMSWQRINNHANQLLVQLEHLVKTN</sequence>
<name>A0A968GGS5_9SPIO</name>
<evidence type="ECO:0000313" key="2">
    <source>
        <dbReference type="Proteomes" id="UP000778951"/>
    </source>
</evidence>
<dbReference type="Proteomes" id="UP000778951">
    <property type="component" value="Unassembled WGS sequence"/>
</dbReference>
<reference evidence="1" key="1">
    <citation type="submission" date="2020-03" db="EMBL/GenBank/DDBJ databases">
        <title>Spirochaetal bacteria isolated from arthropods constitute a novel genus Entomospira genus novum within the order Spirochaetales.</title>
        <authorList>
            <person name="Grana-Miraglia L."/>
            <person name="Sikutova S."/>
            <person name="Fingerle V."/>
            <person name="Sing A."/>
            <person name="Castillo-Ramirez S."/>
            <person name="Margos G."/>
            <person name="Rudolf I."/>
        </authorList>
    </citation>
    <scope>NUCLEOTIDE SEQUENCE</scope>
    <source>
        <strain evidence="1">BR149</strain>
    </source>
</reference>
<dbReference type="Pfam" id="PF07751">
    <property type="entry name" value="Abi_2"/>
    <property type="match status" value="1"/>
</dbReference>